<reference evidence="25" key="1">
    <citation type="submission" date="2020-11" db="EMBL/GenBank/DDBJ databases">
        <authorList>
            <person name="Tran Van P."/>
        </authorList>
    </citation>
    <scope>NUCLEOTIDE SEQUENCE</scope>
</reference>
<comment type="similarity">
    <text evidence="3">Belongs to the glycosyltransferase 39 family.</text>
</comment>
<protein>
    <recommendedName>
        <fullName evidence="13">Protein O-mannosyl-transferase 2</fullName>
        <ecNumber evidence="4">2.4.1.109</ecNumber>
    </recommendedName>
    <alternativeName>
        <fullName evidence="18">Protein twisted</fullName>
    </alternativeName>
</protein>
<dbReference type="InterPro" id="IPR032421">
    <property type="entry name" value="PMT_4TMC"/>
</dbReference>
<feature type="domain" description="MIR" evidence="21">
    <location>
        <begin position="376"/>
        <end position="432"/>
    </location>
</feature>
<feature type="transmembrane region" description="Helical" evidence="20">
    <location>
        <begin position="143"/>
        <end position="163"/>
    </location>
</feature>
<dbReference type="InterPro" id="IPR036300">
    <property type="entry name" value="MIR_dom_sf"/>
</dbReference>
<evidence type="ECO:0000256" key="8">
    <source>
        <dbReference type="ARBA" id="ARBA00022737"/>
    </source>
</evidence>
<keyword evidence="11 20" id="KW-1133">Transmembrane helix</keyword>
<dbReference type="GO" id="GO:0004169">
    <property type="term" value="F:dolichyl-phosphate-mannose-protein mannosyltransferase activity"/>
    <property type="evidence" value="ECO:0007669"/>
    <property type="project" value="UniProtKB-EC"/>
</dbReference>
<evidence type="ECO:0000259" key="23">
    <source>
        <dbReference type="PROSITE" id="PS51194"/>
    </source>
</evidence>
<dbReference type="Pfam" id="PF07443">
    <property type="entry name" value="HARP"/>
    <property type="match status" value="1"/>
</dbReference>
<evidence type="ECO:0000256" key="1">
    <source>
        <dbReference type="ARBA" id="ARBA00004477"/>
    </source>
</evidence>
<dbReference type="InterPro" id="IPR027417">
    <property type="entry name" value="P-loop_NTPase"/>
</dbReference>
<feature type="domain" description="Helicase ATP-binding" evidence="22">
    <location>
        <begin position="967"/>
        <end position="1078"/>
    </location>
</feature>
<keyword evidence="26" id="KW-1185">Reference proteome</keyword>
<dbReference type="Pfam" id="PF00271">
    <property type="entry name" value="Helicase_C"/>
    <property type="match status" value="1"/>
</dbReference>
<dbReference type="UniPathway" id="UPA00378"/>
<dbReference type="SUPFAM" id="SSF52540">
    <property type="entry name" value="P-loop containing nucleoside triphosphate hydrolases"/>
    <property type="match status" value="2"/>
</dbReference>
<evidence type="ECO:0000259" key="21">
    <source>
        <dbReference type="PROSITE" id="PS50919"/>
    </source>
</evidence>
<dbReference type="InterPro" id="IPR049730">
    <property type="entry name" value="SNF2/RAD54-like_C"/>
</dbReference>
<dbReference type="PANTHER" id="PTHR10050">
    <property type="entry name" value="DOLICHYL-PHOSPHATE-MANNOSE--PROTEIN MANNOSYLTRANSFERASE"/>
    <property type="match status" value="1"/>
</dbReference>
<evidence type="ECO:0000256" key="11">
    <source>
        <dbReference type="ARBA" id="ARBA00022989"/>
    </source>
</evidence>
<evidence type="ECO:0000256" key="2">
    <source>
        <dbReference type="ARBA" id="ARBA00004922"/>
    </source>
</evidence>
<dbReference type="InterPro" id="IPR000330">
    <property type="entry name" value="SNF2_N"/>
</dbReference>
<feature type="transmembrane region" description="Helical" evidence="20">
    <location>
        <begin position="252"/>
        <end position="273"/>
    </location>
</feature>
<organism evidence="25">
    <name type="scientific">Notodromas monacha</name>
    <dbReference type="NCBI Taxonomy" id="399045"/>
    <lineage>
        <taxon>Eukaryota</taxon>
        <taxon>Metazoa</taxon>
        <taxon>Ecdysozoa</taxon>
        <taxon>Arthropoda</taxon>
        <taxon>Crustacea</taxon>
        <taxon>Oligostraca</taxon>
        <taxon>Ostracoda</taxon>
        <taxon>Podocopa</taxon>
        <taxon>Podocopida</taxon>
        <taxon>Cypridocopina</taxon>
        <taxon>Cypridoidea</taxon>
        <taxon>Cyprididae</taxon>
        <taxon>Notodromas</taxon>
    </lineage>
</organism>
<dbReference type="PROSITE" id="PS51467">
    <property type="entry name" value="HARP"/>
    <property type="match status" value="1"/>
</dbReference>
<keyword evidence="6" id="KW-0808">Transferase</keyword>
<dbReference type="FunFam" id="2.80.10.50:FF:000026">
    <property type="entry name" value="Blast:Protein O-mannosyl-transferase 2"/>
    <property type="match status" value="1"/>
</dbReference>
<keyword evidence="12 20" id="KW-0472">Membrane</keyword>
<comment type="pathway">
    <text evidence="2">Protein modification; protein glycosylation.</text>
</comment>
<feature type="transmembrane region" description="Helical" evidence="20">
    <location>
        <begin position="567"/>
        <end position="586"/>
    </location>
</feature>
<dbReference type="Proteomes" id="UP000678499">
    <property type="component" value="Unassembled WGS sequence"/>
</dbReference>
<dbReference type="SMART" id="SM00490">
    <property type="entry name" value="HELICc"/>
    <property type="match status" value="1"/>
</dbReference>
<dbReference type="Pfam" id="PF16192">
    <property type="entry name" value="PMT_4TMC"/>
    <property type="match status" value="1"/>
</dbReference>
<dbReference type="OrthoDB" id="5561486at2759"/>
<proteinExistence type="inferred from homology"/>
<sequence length="1383" mass="155921">MVPGIETRSNRRLIVLIGYFLGMNSCGTWWWIIFAVLIAASLGTRLYKVDEPRHVCWDETHFGKMASWYINRTFFFDVHPPLGKMLIAASGYLTGYDGKFAFNKPGDVYGNTSYVGMRVACAVLGATLTPMTFITSWEMTKSLSAASLSGTLVLFDFGVLTLTQYILLDSYLMFFIVAAVMCLEKFLSYRESPFSVFWWSWMLLTGTCLACAFAVKFVGLFVVLYVGVRTAWDLWEILGDVGKPFVYTMRHFVARTLCLIAWPAALYVLFFYIHLQVLSKTGNGDGHFSSAFQSTLEGNPLHNASMPGELAFGAEITIKNNRVGGAYLHSHFHLYPVGVGARQQQVTTYSHKDPNNVWVVKPYDAPIPPLNGTDEIELVKNGDLIRLEHKLTRRNLHAHKVAAPLSRKHYQVTGYGENGTGDANDIWKIEIYGKSTGGDVIHPVRTTFRLIHYITGCGLFSHNKNLPRWGFEQMEVTCNPNLRNDNNRWNIEEINFPRMPNVSMEMYKPSFFEKFVEAHAVMLQGNAGLKPKPGEAYAKPWQWPIDFRGQWFSAVDSLHIYLLGNPVIWWGNIVLLGVFLCCLFLNAVKAQRGIEESPSESARKRQINWACLWLFVGWSLHYLPFWGMGRILYYHHYFPALHFSTMISALTVDYSLQTVCAMLPNRYASGLVHWTLGVIVAVVAYRCLADHIANKATSTSQKEVIIENSLVSRAFVKVTEGIDMSSESESSGSELIVSVDASVENVEELPESEPEWETESSVNRVGSEFITSPKEPCFSAEIGEECSKTTYSPNPIEVTESSVVPNKERSTSPVGLGLCRRIYSDDSWDEEMPLPNALPRGPAVSSVKPVLGKCVLVDRRTFRVDMGFHEKAIEEFKSIPSRIYDMTSKRWSFALTDHVKLMSKLNALRPHVAVAEIPKHVVEVSSLIAHFLANAEKPRVPNISLGAVEPYLASSLMPFQKDGVRYNWAHDVTRWMPSLLAADVCVIDSKKAIPSDAKVILISYDLFARRVEEFKNLQKPIGIAIMDEAHMLKNGKTIRAKAARQLLKNVKRIILLTGTPALSRPMELFTQLQLLNCRTFGNFQAFGIRYCDGKKTPFGWDFSGSSHMAELQMLLEDTVMIRRLKKEVLEQLPAKERQVVLLDPSTIEKPTKAMNSLVSQMNNCKIKGMERRGKLLEYFHETGRVKLRAAWGMPVPHIVDCLDYVMDLVESENKFLCFAHHAHVLDGLSETLRKKNIDFIRIDGRTSSDLRRAYCEAFQTREECRVALLSITAAGVGLTLTSANLVVFTELYWNPGILTQAEDRAHRIGQQDCVFIQYLVAAGTADDHLWPMIQQKLDVLSKAGLSKDNFKEADFIEAPAKDRGIASFFETIVEDLNESKNQE</sequence>
<dbReference type="GO" id="GO:0005524">
    <property type="term" value="F:ATP binding"/>
    <property type="evidence" value="ECO:0007669"/>
    <property type="project" value="InterPro"/>
</dbReference>
<feature type="domain" description="MIR" evidence="21">
    <location>
        <begin position="307"/>
        <end position="363"/>
    </location>
</feature>
<evidence type="ECO:0000256" key="20">
    <source>
        <dbReference type="SAM" id="Phobius"/>
    </source>
</evidence>
<keyword evidence="10" id="KW-0256">Endoplasmic reticulum</keyword>
<dbReference type="Gene3D" id="3.40.50.300">
    <property type="entry name" value="P-loop containing nucleotide triphosphate hydrolases"/>
    <property type="match status" value="1"/>
</dbReference>
<dbReference type="Gene3D" id="3.40.50.10810">
    <property type="entry name" value="Tandem AAA-ATPase domain"/>
    <property type="match status" value="1"/>
</dbReference>
<feature type="transmembrane region" description="Helical" evidence="20">
    <location>
        <begin position="119"/>
        <end position="137"/>
    </location>
</feature>
<feature type="domain" description="HARP" evidence="24">
    <location>
        <begin position="843"/>
        <end position="918"/>
    </location>
</feature>
<evidence type="ECO:0000256" key="12">
    <source>
        <dbReference type="ARBA" id="ARBA00023136"/>
    </source>
</evidence>
<evidence type="ECO:0000256" key="3">
    <source>
        <dbReference type="ARBA" id="ARBA00007222"/>
    </source>
</evidence>
<dbReference type="InterPro" id="IPR038718">
    <property type="entry name" value="SNF2-like_sf"/>
</dbReference>
<dbReference type="PROSITE" id="PS51194">
    <property type="entry name" value="HELICASE_CTER"/>
    <property type="match status" value="1"/>
</dbReference>
<dbReference type="Pfam" id="PF00176">
    <property type="entry name" value="SNF2-rel_dom"/>
    <property type="match status" value="1"/>
</dbReference>
<feature type="transmembrane region" description="Helical" evidence="20">
    <location>
        <begin position="201"/>
        <end position="228"/>
    </location>
</feature>
<feature type="domain" description="MIR" evidence="21">
    <location>
        <begin position="438"/>
        <end position="494"/>
    </location>
</feature>
<dbReference type="PROSITE" id="PS51192">
    <property type="entry name" value="HELICASE_ATP_BIND_1"/>
    <property type="match status" value="1"/>
</dbReference>
<keyword evidence="8" id="KW-0677">Repeat</keyword>
<dbReference type="PANTHER" id="PTHR10050:SF46">
    <property type="entry name" value="PROTEIN O-MANNOSYL-TRANSFERASE 2"/>
    <property type="match status" value="1"/>
</dbReference>
<dbReference type="EC" id="2.4.1.109" evidence="4"/>
<evidence type="ECO:0000256" key="4">
    <source>
        <dbReference type="ARBA" id="ARBA00012839"/>
    </source>
</evidence>
<dbReference type="InterPro" id="IPR016093">
    <property type="entry name" value="MIR_motif"/>
</dbReference>
<evidence type="ECO:0000256" key="5">
    <source>
        <dbReference type="ARBA" id="ARBA00022676"/>
    </source>
</evidence>
<name>A0A7R9GES8_9CRUS</name>
<dbReference type="Pfam" id="PF02366">
    <property type="entry name" value="PMT"/>
    <property type="match status" value="1"/>
</dbReference>
<dbReference type="InterPro" id="IPR027005">
    <property type="entry name" value="PMT-like"/>
</dbReference>
<dbReference type="SUPFAM" id="SSF82109">
    <property type="entry name" value="MIR domain"/>
    <property type="match status" value="1"/>
</dbReference>
<gene>
    <name evidence="25" type="ORF">NMOB1V02_LOCUS5738</name>
</gene>
<dbReference type="CDD" id="cd23282">
    <property type="entry name" value="beta-trefoil_MIR_POMT2"/>
    <property type="match status" value="1"/>
</dbReference>
<evidence type="ECO:0000313" key="26">
    <source>
        <dbReference type="Proteomes" id="UP000678499"/>
    </source>
</evidence>
<comment type="function">
    <text evidence="16">Rt/POMT1 and tw/POMT2 function as a protein O-mannosyltransferase in association with each other to generate and maintain normal muscle development.</text>
</comment>
<comment type="catalytic activity">
    <reaction evidence="15">
        <text>a di-trans,poly-cis-dolichyl beta-D-mannosyl phosphate + L-seryl-[protein] = 3-O-(alpha-D-mannosyl)-L-seryl-[protein] + a di-trans,poly-cis-dolichyl phosphate + H(+)</text>
        <dbReference type="Rhea" id="RHEA:17377"/>
        <dbReference type="Rhea" id="RHEA-COMP:9863"/>
        <dbReference type="Rhea" id="RHEA-COMP:13546"/>
        <dbReference type="Rhea" id="RHEA-COMP:19498"/>
        <dbReference type="Rhea" id="RHEA-COMP:19501"/>
        <dbReference type="ChEBI" id="CHEBI:15378"/>
        <dbReference type="ChEBI" id="CHEBI:29999"/>
        <dbReference type="ChEBI" id="CHEBI:57683"/>
        <dbReference type="ChEBI" id="CHEBI:58211"/>
        <dbReference type="ChEBI" id="CHEBI:137321"/>
        <dbReference type="EC" id="2.4.1.109"/>
    </reaction>
</comment>
<dbReference type="CDD" id="cd18793">
    <property type="entry name" value="SF2_C_SNF"/>
    <property type="match status" value="1"/>
</dbReference>
<keyword evidence="5" id="KW-0328">Glycosyltransferase</keyword>
<dbReference type="GO" id="GO:0016787">
    <property type="term" value="F:hydrolase activity"/>
    <property type="evidence" value="ECO:0007669"/>
    <property type="project" value="UniProtKB-KW"/>
</dbReference>
<evidence type="ECO:0000256" key="19">
    <source>
        <dbReference type="PROSITE-ProRule" id="PRU00800"/>
    </source>
</evidence>
<keyword evidence="9" id="KW-0378">Hydrolase</keyword>
<evidence type="ECO:0000256" key="10">
    <source>
        <dbReference type="ARBA" id="ARBA00022824"/>
    </source>
</evidence>
<evidence type="ECO:0000259" key="24">
    <source>
        <dbReference type="PROSITE" id="PS51467"/>
    </source>
</evidence>
<comment type="subunit">
    <text evidence="17">Interacts with Rt/POMT1.</text>
</comment>
<evidence type="ECO:0000256" key="17">
    <source>
        <dbReference type="ARBA" id="ARBA00062278"/>
    </source>
</evidence>
<dbReference type="SMART" id="SM00472">
    <property type="entry name" value="MIR"/>
    <property type="match status" value="3"/>
</dbReference>
<dbReference type="Pfam" id="PF02815">
    <property type="entry name" value="MIR"/>
    <property type="match status" value="1"/>
</dbReference>
<evidence type="ECO:0000256" key="18">
    <source>
        <dbReference type="ARBA" id="ARBA00081085"/>
    </source>
</evidence>
<evidence type="ECO:0000256" key="15">
    <source>
        <dbReference type="ARBA" id="ARBA00045102"/>
    </source>
</evidence>
<evidence type="ECO:0000256" key="7">
    <source>
        <dbReference type="ARBA" id="ARBA00022692"/>
    </source>
</evidence>
<dbReference type="PROSITE" id="PS50919">
    <property type="entry name" value="MIR"/>
    <property type="match status" value="3"/>
</dbReference>
<dbReference type="EMBL" id="CAJPEX010001088">
    <property type="protein sequence ID" value="CAG0918175.1"/>
    <property type="molecule type" value="Genomic_DNA"/>
</dbReference>
<keyword evidence="7 20" id="KW-0812">Transmembrane</keyword>
<evidence type="ECO:0000256" key="13">
    <source>
        <dbReference type="ARBA" id="ARBA00039583"/>
    </source>
</evidence>
<feature type="transmembrane region" description="Helical" evidence="20">
    <location>
        <begin position="607"/>
        <end position="625"/>
    </location>
</feature>
<evidence type="ECO:0000256" key="16">
    <source>
        <dbReference type="ARBA" id="ARBA00059310"/>
    </source>
</evidence>
<feature type="domain" description="Helicase C-terminal" evidence="23">
    <location>
        <begin position="1201"/>
        <end position="1356"/>
    </location>
</feature>
<evidence type="ECO:0000256" key="9">
    <source>
        <dbReference type="ARBA" id="ARBA00022801"/>
    </source>
</evidence>
<dbReference type="InterPro" id="IPR003342">
    <property type="entry name" value="ArnT-like_N"/>
</dbReference>
<evidence type="ECO:0000259" key="22">
    <source>
        <dbReference type="PROSITE" id="PS51192"/>
    </source>
</evidence>
<evidence type="ECO:0000313" key="25">
    <source>
        <dbReference type="EMBL" id="CAD7278023.1"/>
    </source>
</evidence>
<evidence type="ECO:0000256" key="6">
    <source>
        <dbReference type="ARBA" id="ARBA00022679"/>
    </source>
</evidence>
<dbReference type="Gene3D" id="2.80.10.50">
    <property type="match status" value="1"/>
</dbReference>
<accession>A0A7R9GES8</accession>
<dbReference type="EMBL" id="OA883125">
    <property type="protein sequence ID" value="CAD7278023.1"/>
    <property type="molecule type" value="Genomic_DNA"/>
</dbReference>
<dbReference type="InterPro" id="IPR001650">
    <property type="entry name" value="Helicase_C-like"/>
</dbReference>
<dbReference type="GO" id="GO:0005789">
    <property type="term" value="C:endoplasmic reticulum membrane"/>
    <property type="evidence" value="ECO:0007669"/>
    <property type="project" value="UniProtKB-SubCell"/>
</dbReference>
<comment type="similarity">
    <text evidence="19">Belongs to the SNF2/RAD54 helicase family. SMARCAL1 subfamily.</text>
</comment>
<comment type="catalytic activity">
    <reaction evidence="14">
        <text>a di-trans,poly-cis-dolichyl beta-D-mannosyl phosphate + L-threonyl-[protein] = 3-O-(alpha-D-mannosyl)-L-threonyl-[protein] + a di-trans,poly-cis-dolichyl phosphate + H(+)</text>
        <dbReference type="Rhea" id="RHEA:53396"/>
        <dbReference type="Rhea" id="RHEA-COMP:11060"/>
        <dbReference type="Rhea" id="RHEA-COMP:13547"/>
        <dbReference type="Rhea" id="RHEA-COMP:19498"/>
        <dbReference type="Rhea" id="RHEA-COMP:19501"/>
        <dbReference type="ChEBI" id="CHEBI:15378"/>
        <dbReference type="ChEBI" id="CHEBI:30013"/>
        <dbReference type="ChEBI" id="CHEBI:57683"/>
        <dbReference type="ChEBI" id="CHEBI:58211"/>
        <dbReference type="ChEBI" id="CHEBI:137323"/>
        <dbReference type="EC" id="2.4.1.109"/>
    </reaction>
</comment>
<dbReference type="InterPro" id="IPR010003">
    <property type="entry name" value="HARP_dom"/>
</dbReference>
<dbReference type="InterPro" id="IPR014001">
    <property type="entry name" value="Helicase_ATP-bd"/>
</dbReference>
<evidence type="ECO:0000256" key="14">
    <source>
        <dbReference type="ARBA" id="ARBA00045085"/>
    </source>
</evidence>
<comment type="subcellular location">
    <subcellularLocation>
        <location evidence="1">Endoplasmic reticulum membrane</location>
        <topology evidence="1">Multi-pass membrane protein</topology>
    </subcellularLocation>
</comment>